<organism evidence="2 3">
    <name type="scientific">Syncephalis pseudoplumigaleata</name>
    <dbReference type="NCBI Taxonomy" id="1712513"/>
    <lineage>
        <taxon>Eukaryota</taxon>
        <taxon>Fungi</taxon>
        <taxon>Fungi incertae sedis</taxon>
        <taxon>Zoopagomycota</taxon>
        <taxon>Zoopagomycotina</taxon>
        <taxon>Zoopagomycetes</taxon>
        <taxon>Zoopagales</taxon>
        <taxon>Piptocephalidaceae</taxon>
        <taxon>Syncephalis</taxon>
    </lineage>
</organism>
<dbReference type="Proteomes" id="UP000278143">
    <property type="component" value="Unassembled WGS sequence"/>
</dbReference>
<sequence length="287" mass="32230">MPPSRKWRASLVVSLLGLLLFLAGIHLFTTVPTINAADRHAQALLRMQQANGDYDLRLLNRLIEEEKRAGLFDIYADIYARPVDAASETHPEHAAFNYLLSIYETRLRSDQLAYRFRCALGWIAMLLGIAMIVAQTWLEWMNRPTPTDHHHAAAAHMKEARMSSSNDHPLESIAILAEGDEHEGLMDNHSIARSSSSSTRASIQYDMPHPYDRHCYNDALDHVPSAIHVDCNAPATMKQEASSADRRNLPEPRPICATLGTGITWTPAWLHSLERTTHSSLPIRNVT</sequence>
<keyword evidence="1" id="KW-0472">Membrane</keyword>
<keyword evidence="1" id="KW-1133">Transmembrane helix</keyword>
<protein>
    <submittedName>
        <fullName evidence="2">Uncharacterized protein</fullName>
    </submittedName>
</protein>
<keyword evidence="3" id="KW-1185">Reference proteome</keyword>
<name>A0A4P9YV57_9FUNG</name>
<gene>
    <name evidence="2" type="ORF">SYNPS1DRAFT_30292</name>
</gene>
<evidence type="ECO:0000313" key="2">
    <source>
        <dbReference type="EMBL" id="RKP23933.1"/>
    </source>
</evidence>
<dbReference type="OrthoDB" id="5598455at2759"/>
<dbReference type="AlphaFoldDB" id="A0A4P9YV57"/>
<feature type="transmembrane region" description="Helical" evidence="1">
    <location>
        <begin position="119"/>
        <end position="138"/>
    </location>
</feature>
<reference evidence="3" key="1">
    <citation type="journal article" date="2018" name="Nat. Microbiol.">
        <title>Leveraging single-cell genomics to expand the fungal tree of life.</title>
        <authorList>
            <person name="Ahrendt S.R."/>
            <person name="Quandt C.A."/>
            <person name="Ciobanu D."/>
            <person name="Clum A."/>
            <person name="Salamov A."/>
            <person name="Andreopoulos B."/>
            <person name="Cheng J.F."/>
            <person name="Woyke T."/>
            <person name="Pelin A."/>
            <person name="Henrissat B."/>
            <person name="Reynolds N.K."/>
            <person name="Benny G.L."/>
            <person name="Smith M.E."/>
            <person name="James T.Y."/>
            <person name="Grigoriev I.V."/>
        </authorList>
    </citation>
    <scope>NUCLEOTIDE SEQUENCE [LARGE SCALE GENOMIC DNA]</scope>
    <source>
        <strain evidence="3">Benny S71-1</strain>
    </source>
</reference>
<evidence type="ECO:0000313" key="3">
    <source>
        <dbReference type="Proteomes" id="UP000278143"/>
    </source>
</evidence>
<evidence type="ECO:0000256" key="1">
    <source>
        <dbReference type="SAM" id="Phobius"/>
    </source>
</evidence>
<keyword evidence="1" id="KW-0812">Transmembrane</keyword>
<proteinExistence type="predicted"/>
<accession>A0A4P9YV57</accession>
<dbReference type="EMBL" id="KZ990567">
    <property type="protein sequence ID" value="RKP23933.1"/>
    <property type="molecule type" value="Genomic_DNA"/>
</dbReference>